<evidence type="ECO:0000313" key="3">
    <source>
        <dbReference type="Proteomes" id="UP000315217"/>
    </source>
</evidence>
<dbReference type="Proteomes" id="UP000318661">
    <property type="component" value="Unassembled WGS sequence"/>
</dbReference>
<name>A0A537LGH1_9BACT</name>
<evidence type="ECO:0000313" key="2">
    <source>
        <dbReference type="EMBL" id="TMJ08128.1"/>
    </source>
</evidence>
<organism evidence="1 3">
    <name type="scientific">Candidatus Segetimicrobium genomatis</name>
    <dbReference type="NCBI Taxonomy" id="2569760"/>
    <lineage>
        <taxon>Bacteria</taxon>
        <taxon>Bacillati</taxon>
        <taxon>Candidatus Sysuimicrobiota</taxon>
        <taxon>Candidatus Sysuimicrobiia</taxon>
        <taxon>Candidatus Sysuimicrobiales</taxon>
        <taxon>Candidatus Segetimicrobiaceae</taxon>
        <taxon>Candidatus Segetimicrobium</taxon>
    </lineage>
</organism>
<comment type="caution">
    <text evidence="1">The sequence shown here is derived from an EMBL/GenBank/DDBJ whole genome shotgun (WGS) entry which is preliminary data.</text>
</comment>
<gene>
    <name evidence="1" type="ORF">E6G98_13920</name>
    <name evidence="2" type="ORF">E6G99_05015</name>
</gene>
<evidence type="ECO:0000313" key="1">
    <source>
        <dbReference type="EMBL" id="TMJ07042.1"/>
    </source>
</evidence>
<accession>A0A537LGH1</accession>
<sequence>MSTRRKGRVQGLAESMRWFEANRERLLRRYRDQYGLPETLGLPQIGEVAVHEVGDAVRRVPVYAAELKAAGWRGIVEVAGIGGESLLGRDVLNAWIVMLDGPRQTMRVKWD</sequence>
<dbReference type="Proteomes" id="UP000315217">
    <property type="component" value="Unassembled WGS sequence"/>
</dbReference>
<dbReference type="AlphaFoldDB" id="A0A537LGH1"/>
<evidence type="ECO:0000313" key="4">
    <source>
        <dbReference type="Proteomes" id="UP000318661"/>
    </source>
</evidence>
<dbReference type="EMBL" id="VBAJ01000123">
    <property type="protein sequence ID" value="TMJ08128.1"/>
    <property type="molecule type" value="Genomic_DNA"/>
</dbReference>
<protein>
    <submittedName>
        <fullName evidence="1">Uncharacterized protein</fullName>
    </submittedName>
</protein>
<dbReference type="EMBL" id="VBAI01000293">
    <property type="protein sequence ID" value="TMJ07042.1"/>
    <property type="molecule type" value="Genomic_DNA"/>
</dbReference>
<reference evidence="3 4" key="1">
    <citation type="journal article" date="2019" name="Nat. Microbiol.">
        <title>Mediterranean grassland soil C-N compound turnover is dependent on rainfall and depth, and is mediated by genomically divergent microorganisms.</title>
        <authorList>
            <person name="Diamond S."/>
            <person name="Andeer P.F."/>
            <person name="Li Z."/>
            <person name="Crits-Christoph A."/>
            <person name="Burstein D."/>
            <person name="Anantharaman K."/>
            <person name="Lane K.R."/>
            <person name="Thomas B.C."/>
            <person name="Pan C."/>
            <person name="Northen T.R."/>
            <person name="Banfield J.F."/>
        </authorList>
    </citation>
    <scope>NUCLEOTIDE SEQUENCE [LARGE SCALE GENOMIC DNA]</scope>
    <source>
        <strain evidence="1">NP_1</strain>
        <strain evidence="2">NP_2</strain>
    </source>
</reference>
<proteinExistence type="predicted"/>